<evidence type="ECO:0000313" key="6">
    <source>
        <dbReference type="EMBL" id="KAL1585488.1"/>
    </source>
</evidence>
<dbReference type="InterPro" id="IPR029023">
    <property type="entry name" value="Tensin_phosphatase"/>
</dbReference>
<dbReference type="GO" id="GO:0004725">
    <property type="term" value="F:protein tyrosine phosphatase activity"/>
    <property type="evidence" value="ECO:0007669"/>
    <property type="project" value="TreeGrafter"/>
</dbReference>
<gene>
    <name evidence="6" type="ORF">WHR41_05600</name>
</gene>
<dbReference type="GO" id="GO:0005886">
    <property type="term" value="C:plasma membrane"/>
    <property type="evidence" value="ECO:0007669"/>
    <property type="project" value="TreeGrafter"/>
</dbReference>
<accession>A0AB34KK47</accession>
<dbReference type="GO" id="GO:0043491">
    <property type="term" value="P:phosphatidylinositol 3-kinase/protein kinase B signal transduction"/>
    <property type="evidence" value="ECO:0007669"/>
    <property type="project" value="TreeGrafter"/>
</dbReference>
<keyword evidence="7" id="KW-1185">Reference proteome</keyword>
<dbReference type="PROSITE" id="PS50056">
    <property type="entry name" value="TYR_PHOSPHATASE_2"/>
    <property type="match status" value="1"/>
</dbReference>
<evidence type="ECO:0000259" key="5">
    <source>
        <dbReference type="PROSITE" id="PS51181"/>
    </source>
</evidence>
<feature type="compositionally biased region" description="Basic and acidic residues" evidence="3">
    <location>
        <begin position="400"/>
        <end position="440"/>
    </location>
</feature>
<feature type="region of interest" description="Disordered" evidence="3">
    <location>
        <begin position="397"/>
        <end position="559"/>
    </location>
</feature>
<comment type="caution">
    <text evidence="6">The sequence shown here is derived from an EMBL/GenBank/DDBJ whole genome shotgun (WGS) entry which is preliminary data.</text>
</comment>
<dbReference type="Proteomes" id="UP000803884">
    <property type="component" value="Unassembled WGS sequence"/>
</dbReference>
<dbReference type="PROSITE" id="PS51181">
    <property type="entry name" value="PPASE_TENSIN"/>
    <property type="match status" value="1"/>
</dbReference>
<dbReference type="CDD" id="cd14497">
    <property type="entry name" value="PTP_PTEN-like"/>
    <property type="match status" value="1"/>
</dbReference>
<dbReference type="GO" id="GO:0005634">
    <property type="term" value="C:nucleus"/>
    <property type="evidence" value="ECO:0007669"/>
    <property type="project" value="TreeGrafter"/>
</dbReference>
<dbReference type="InterPro" id="IPR051281">
    <property type="entry name" value="Dual-spec_lipid-protein_phosph"/>
</dbReference>
<dbReference type="EMBL" id="JAAQHG020000019">
    <property type="protein sequence ID" value="KAL1585488.1"/>
    <property type="molecule type" value="Genomic_DNA"/>
</dbReference>
<evidence type="ECO:0000259" key="4">
    <source>
        <dbReference type="PROSITE" id="PS50056"/>
    </source>
</evidence>
<feature type="compositionally biased region" description="Polar residues" evidence="3">
    <location>
        <begin position="446"/>
        <end position="457"/>
    </location>
</feature>
<organism evidence="6 7">
    <name type="scientific">Cladosporium halotolerans</name>
    <dbReference type="NCBI Taxonomy" id="1052096"/>
    <lineage>
        <taxon>Eukaryota</taxon>
        <taxon>Fungi</taxon>
        <taxon>Dikarya</taxon>
        <taxon>Ascomycota</taxon>
        <taxon>Pezizomycotina</taxon>
        <taxon>Dothideomycetes</taxon>
        <taxon>Dothideomycetidae</taxon>
        <taxon>Cladosporiales</taxon>
        <taxon>Cladosporiaceae</taxon>
        <taxon>Cladosporium</taxon>
    </lineage>
</organism>
<dbReference type="InterPro" id="IPR016130">
    <property type="entry name" value="Tyr_Pase_AS"/>
</dbReference>
<dbReference type="GO" id="GO:0046856">
    <property type="term" value="P:phosphatidylinositol dephosphorylation"/>
    <property type="evidence" value="ECO:0007669"/>
    <property type="project" value="TreeGrafter"/>
</dbReference>
<dbReference type="AlphaFoldDB" id="A0AB34KK47"/>
<dbReference type="GO" id="GO:0016314">
    <property type="term" value="F:phosphatidylinositol-3,4,5-trisphosphate 3-phosphatase activity"/>
    <property type="evidence" value="ECO:0007669"/>
    <property type="project" value="UniProtKB-EC"/>
</dbReference>
<dbReference type="PANTHER" id="PTHR12305">
    <property type="entry name" value="PHOSPHATASE WITH HOMOLOGY TO TENSIN"/>
    <property type="match status" value="1"/>
</dbReference>
<feature type="domain" description="Phosphatase tensin-type" evidence="5">
    <location>
        <begin position="12"/>
        <end position="186"/>
    </location>
</feature>
<dbReference type="PANTHER" id="PTHR12305:SF81">
    <property type="entry name" value="PHOSPHATIDYLINOSITOL 3,4,5-TRISPHOSPHATE 3-PHOSPHATASE AND DUAL-SPECIFICITY PROTEIN PHOSPHATASE PTEN"/>
    <property type="match status" value="1"/>
</dbReference>
<dbReference type="GO" id="GO:0042995">
    <property type="term" value="C:cell projection"/>
    <property type="evidence" value="ECO:0007669"/>
    <property type="project" value="TreeGrafter"/>
</dbReference>
<dbReference type="InterPro" id="IPR029021">
    <property type="entry name" value="Prot-tyrosine_phosphatase-like"/>
</dbReference>
<dbReference type="SUPFAM" id="SSF52799">
    <property type="entry name" value="(Phosphotyrosine protein) phosphatases II"/>
    <property type="match status" value="1"/>
</dbReference>
<dbReference type="RefSeq" id="XP_069228594.1">
    <property type="nucleotide sequence ID" value="XM_069374205.1"/>
</dbReference>
<proteinExistence type="predicted"/>
<evidence type="ECO:0000256" key="2">
    <source>
        <dbReference type="ARBA" id="ARBA00022801"/>
    </source>
</evidence>
<feature type="compositionally biased region" description="Polar residues" evidence="3">
    <location>
        <begin position="516"/>
        <end position="530"/>
    </location>
</feature>
<feature type="domain" description="Tyrosine specific protein phosphatases" evidence="4">
    <location>
        <begin position="98"/>
        <end position="158"/>
    </location>
</feature>
<feature type="compositionally biased region" description="Polar residues" evidence="3">
    <location>
        <begin position="284"/>
        <end position="295"/>
    </location>
</feature>
<dbReference type="GO" id="GO:0005829">
    <property type="term" value="C:cytosol"/>
    <property type="evidence" value="ECO:0007669"/>
    <property type="project" value="TreeGrafter"/>
</dbReference>
<dbReference type="GO" id="GO:0051896">
    <property type="term" value="P:regulation of phosphatidylinositol 3-kinase/protein kinase B signal transduction"/>
    <property type="evidence" value="ECO:0007669"/>
    <property type="project" value="TreeGrafter"/>
</dbReference>
<evidence type="ECO:0000313" key="7">
    <source>
        <dbReference type="Proteomes" id="UP000803884"/>
    </source>
</evidence>
<dbReference type="InterPro" id="IPR000340">
    <property type="entry name" value="Dual-sp_phosphatase_cat-dom"/>
</dbReference>
<name>A0AB34KK47_9PEZI</name>
<feature type="compositionally biased region" description="Low complexity" evidence="3">
    <location>
        <begin position="487"/>
        <end position="497"/>
    </location>
</feature>
<feature type="region of interest" description="Disordered" evidence="3">
    <location>
        <begin position="257"/>
        <end position="296"/>
    </location>
</feature>
<evidence type="ECO:0000256" key="3">
    <source>
        <dbReference type="SAM" id="MobiDB-lite"/>
    </source>
</evidence>
<dbReference type="EC" id="3.1.3.67" evidence="1"/>
<evidence type="ECO:0000256" key="1">
    <source>
        <dbReference type="ARBA" id="ARBA00013015"/>
    </source>
</evidence>
<sequence>MASLLRQIVAGPRARHPEAGLDLCYVTDNIIATSGPSGTFPQIAYRNPLKDLVSFLDSKHGSEWAIWEFRAEGTGYPDEEVYGRIRHYPWPDHHPPPFGLIPLIVGSMRNWLKEKDDRVVVVHCKAGKGRSGTVSCSYLIAEEGWKVEDAKARFTERRMRPGFGAGISIPSQIRTLGYVDRWTQGGKKYIERPAEVLEVHVWGLRDGVKLSIEGFAEEGKFIKTFHTFSKKEREIVRGEIKKENGFADVVQDVMGRGKNTALQKKDETSDPEDPLEKEEKHVSRSSTKTMDSSTGGDVVFRPASRVVLPSSDINVDVERRNKTKVGGFTMVTAVAHVWFNIFFEGQGPEKAGTPEESGVFEIDWDAMDGVKGSSRKGTRAFDRLAVVWKAAQVDGAPGIEVKEPEQGEEAKDMKAADWHGVKDTGDDSDKQLGLRAEKEGSALISRASSVRSQTNGKTVGEADELEGTRPYGQHGEEDPGNLPTQLAASASSKSASAPQSPQGVDAPKQASPHLDGSNSNVGHVSTSDLPNGTDPENLEDHNGQALGKVKVGSKFESSS</sequence>
<keyword evidence="2" id="KW-0378">Hydrolase</keyword>
<dbReference type="PROSITE" id="PS00383">
    <property type="entry name" value="TYR_PHOSPHATASE_1"/>
    <property type="match status" value="1"/>
</dbReference>
<reference evidence="6 7" key="1">
    <citation type="journal article" date="2020" name="Microbiol. Resour. Announc.">
        <title>Draft Genome Sequence of a Cladosporium Species Isolated from the Mesophotic Ascidian Didemnum maculosum.</title>
        <authorList>
            <person name="Gioti A."/>
            <person name="Siaperas R."/>
            <person name="Nikolaivits E."/>
            <person name="Le Goff G."/>
            <person name="Ouazzani J."/>
            <person name="Kotoulas G."/>
            <person name="Topakas E."/>
        </authorList>
    </citation>
    <scope>NUCLEOTIDE SEQUENCE [LARGE SCALE GENOMIC DNA]</scope>
    <source>
        <strain evidence="6 7">TM138-S3</strain>
    </source>
</reference>
<dbReference type="InterPro" id="IPR000387">
    <property type="entry name" value="Tyr_Pase_dom"/>
</dbReference>
<dbReference type="Gene3D" id="3.90.190.10">
    <property type="entry name" value="Protein tyrosine phosphatase superfamily"/>
    <property type="match status" value="1"/>
</dbReference>
<dbReference type="Pfam" id="PF00782">
    <property type="entry name" value="DSPc"/>
    <property type="match status" value="1"/>
</dbReference>
<dbReference type="GeneID" id="96007043"/>
<protein>
    <recommendedName>
        <fullName evidence="1">phosphatidylinositol-3,4,5-trisphosphate 3-phosphatase</fullName>
        <ecNumber evidence="1">3.1.3.67</ecNumber>
    </recommendedName>
</protein>